<accession>A0ACB8AA27</accession>
<evidence type="ECO:0000313" key="1">
    <source>
        <dbReference type="EMBL" id="KAH7910094.1"/>
    </source>
</evidence>
<dbReference type="Proteomes" id="UP000790377">
    <property type="component" value="Unassembled WGS sequence"/>
</dbReference>
<evidence type="ECO:0000313" key="2">
    <source>
        <dbReference type="Proteomes" id="UP000790377"/>
    </source>
</evidence>
<keyword evidence="2" id="KW-1185">Reference proteome</keyword>
<sequence length="206" mass="23129">MSLFPPNYYFSTKDSKLRWCTSTMQATNDLLLATHQHQHAIVLPPSVWDAFRQRYSELQETHAILNNEHSLFSGWSAELWALVEKCLGAYSDVENAMDLARVESRIVFTPAAPPSRTHNANNKGGSHTNYTSHGESTGNFAPQYQYHDDYATVHSNNKRGSKSPKQKAKADVQAAPVPFVLVSRSMPETRIAVADTAAAYYYFNEN</sequence>
<comment type="caution">
    <text evidence="1">The sequence shown here is derived from an EMBL/GenBank/DDBJ whole genome shotgun (WGS) entry which is preliminary data.</text>
</comment>
<organism evidence="1 2">
    <name type="scientific">Hygrophoropsis aurantiaca</name>
    <dbReference type="NCBI Taxonomy" id="72124"/>
    <lineage>
        <taxon>Eukaryota</taxon>
        <taxon>Fungi</taxon>
        <taxon>Dikarya</taxon>
        <taxon>Basidiomycota</taxon>
        <taxon>Agaricomycotina</taxon>
        <taxon>Agaricomycetes</taxon>
        <taxon>Agaricomycetidae</taxon>
        <taxon>Boletales</taxon>
        <taxon>Coniophorineae</taxon>
        <taxon>Hygrophoropsidaceae</taxon>
        <taxon>Hygrophoropsis</taxon>
    </lineage>
</organism>
<dbReference type="EMBL" id="MU267727">
    <property type="protein sequence ID" value="KAH7910094.1"/>
    <property type="molecule type" value="Genomic_DNA"/>
</dbReference>
<gene>
    <name evidence="1" type="ORF">BJ138DRAFT_1153673</name>
</gene>
<proteinExistence type="predicted"/>
<protein>
    <submittedName>
        <fullName evidence="1">Uncharacterized protein</fullName>
    </submittedName>
</protein>
<name>A0ACB8AA27_9AGAM</name>
<reference evidence="1" key="1">
    <citation type="journal article" date="2021" name="New Phytol.">
        <title>Evolutionary innovations through gain and loss of genes in the ectomycorrhizal Boletales.</title>
        <authorList>
            <person name="Wu G."/>
            <person name="Miyauchi S."/>
            <person name="Morin E."/>
            <person name="Kuo A."/>
            <person name="Drula E."/>
            <person name="Varga T."/>
            <person name="Kohler A."/>
            <person name="Feng B."/>
            <person name="Cao Y."/>
            <person name="Lipzen A."/>
            <person name="Daum C."/>
            <person name="Hundley H."/>
            <person name="Pangilinan J."/>
            <person name="Johnson J."/>
            <person name="Barry K."/>
            <person name="LaButti K."/>
            <person name="Ng V."/>
            <person name="Ahrendt S."/>
            <person name="Min B."/>
            <person name="Choi I.G."/>
            <person name="Park H."/>
            <person name="Plett J.M."/>
            <person name="Magnuson J."/>
            <person name="Spatafora J.W."/>
            <person name="Nagy L.G."/>
            <person name="Henrissat B."/>
            <person name="Grigoriev I.V."/>
            <person name="Yang Z.L."/>
            <person name="Xu J."/>
            <person name="Martin F.M."/>
        </authorList>
    </citation>
    <scope>NUCLEOTIDE SEQUENCE</scope>
    <source>
        <strain evidence="1">ATCC 28755</strain>
    </source>
</reference>